<evidence type="ECO:0000256" key="8">
    <source>
        <dbReference type="ARBA" id="ARBA00022741"/>
    </source>
</evidence>
<keyword evidence="8" id="KW-0547">Nucleotide-binding</keyword>
<keyword evidence="3" id="KW-0507">mRNA processing</keyword>
<keyword evidence="17" id="KW-0233">DNA recombination</keyword>
<dbReference type="InterPro" id="IPR036875">
    <property type="entry name" value="Znf_CCHC_sf"/>
</dbReference>
<dbReference type="PANTHER" id="PTHR42648:SF11">
    <property type="entry name" value="TRANSPOSON TY4-P GAG-POL POLYPROTEIN"/>
    <property type="match status" value="1"/>
</dbReference>
<evidence type="ECO:0000256" key="14">
    <source>
        <dbReference type="ARBA" id="ARBA00022918"/>
    </source>
</evidence>
<proteinExistence type="predicted"/>
<evidence type="ECO:0000256" key="6">
    <source>
        <dbReference type="ARBA" id="ARBA00022722"/>
    </source>
</evidence>
<evidence type="ECO:0000256" key="11">
    <source>
        <dbReference type="ARBA" id="ARBA00022840"/>
    </source>
</evidence>
<comment type="function">
    <text evidence="1">The aspartyl protease (PR) mediates the proteolytic cleavages of the Gag and Gag-Pol polyproteins after assembly of the VLP.</text>
</comment>
<keyword evidence="23" id="KW-1185">Reference proteome</keyword>
<keyword evidence="14" id="KW-0695">RNA-directed DNA polymerase</keyword>
<evidence type="ECO:0000259" key="21">
    <source>
        <dbReference type="PROSITE" id="PS50158"/>
    </source>
</evidence>
<sequence>MGPGANTMSTSTNIKLFSVPKLADDGSNWVTVKILLLTAFGARGLTKYIEGRARKPAAYEFGDGAARLVGSKVTLTDEELEALEDKHDDHNQKESQIKQQIFECVSNRVLMMLQGQGTAAEVWLGLCREYEGKSALVVIDTRRRLQDMRCAEDANIRDHIAEMTRMQELLAGMGTKMEDDEFTTILIGSLPQSYRPVVSTILTASRIMRTTLDSATLIGQLYEEADHRKTQGQDDRSRETAALAGSGGKRGNARGGKPKSDRAKLKCPNCSKTGHTKEDCFAPGGGKEGQWPKHWKQAKEDSGTDTKPKATAAVAASIVDASDDGNDGEFVFAADTPSTDKPVRASAAAAAPVMRSTLLDCGASRHYLAEAKSLTNPRSIAPEPVGTADGREFVCTLEGDAFMDLPNGDKTTRVRLKNALYSKSLAYNLISVSCLDKAGYKVLIGDSCATILSPKSLPIARIPLANGLYRIANTGTTSHHAAKHTAGAAVLKTDINDLHARMGHISHRALQDMVAKGMVDGVELDPNVEPLFCEVCALCKAKRQPFPKESETKAKRYGDKVVSDICGPFPTRSINHDEYFIQFIDLASREGKVYFLSKKSEAFGKYKNKAWMYVHRDGAIIRIFGVDRGQEYLSHEFSDYLES</sequence>
<dbReference type="InterPro" id="IPR039537">
    <property type="entry name" value="Retrotran_Ty1/copia-like"/>
</dbReference>
<dbReference type="Pfam" id="PF14223">
    <property type="entry name" value="Retrotran_gag_2"/>
    <property type="match status" value="1"/>
</dbReference>
<reference evidence="23" key="1">
    <citation type="submission" date="2024-06" db="EMBL/GenBank/DDBJ databases">
        <title>Multi-omics analyses provide insights into the biosynthesis of the anticancer antibiotic pleurotin in Hohenbuehelia grisea.</title>
        <authorList>
            <person name="Weaver J.A."/>
            <person name="Alberti F."/>
        </authorList>
    </citation>
    <scope>NUCLEOTIDE SEQUENCE [LARGE SCALE GENOMIC DNA]</scope>
    <source>
        <strain evidence="23">T-177</strain>
    </source>
</reference>
<dbReference type="InterPro" id="IPR054722">
    <property type="entry name" value="PolX-like_BBD"/>
</dbReference>
<dbReference type="InterPro" id="IPR036397">
    <property type="entry name" value="RNaseH_sf"/>
</dbReference>
<evidence type="ECO:0000256" key="9">
    <source>
        <dbReference type="ARBA" id="ARBA00022759"/>
    </source>
</evidence>
<organism evidence="22 23">
    <name type="scientific">Hohenbuehelia grisea</name>
    <dbReference type="NCBI Taxonomy" id="104357"/>
    <lineage>
        <taxon>Eukaryota</taxon>
        <taxon>Fungi</taxon>
        <taxon>Dikarya</taxon>
        <taxon>Basidiomycota</taxon>
        <taxon>Agaricomycotina</taxon>
        <taxon>Agaricomycetes</taxon>
        <taxon>Agaricomycetidae</taxon>
        <taxon>Agaricales</taxon>
        <taxon>Pleurotineae</taxon>
        <taxon>Pleurotaceae</taxon>
        <taxon>Hohenbuehelia</taxon>
    </lineage>
</organism>
<dbReference type="SUPFAM" id="SSF53098">
    <property type="entry name" value="Ribonuclease H-like"/>
    <property type="match status" value="1"/>
</dbReference>
<evidence type="ECO:0000256" key="15">
    <source>
        <dbReference type="ARBA" id="ARBA00022932"/>
    </source>
</evidence>
<dbReference type="Pfam" id="PF13976">
    <property type="entry name" value="gag_pre-integrs"/>
    <property type="match status" value="1"/>
</dbReference>
<evidence type="ECO:0000256" key="18">
    <source>
        <dbReference type="PROSITE-ProRule" id="PRU00047"/>
    </source>
</evidence>
<evidence type="ECO:0000256" key="17">
    <source>
        <dbReference type="ARBA" id="ARBA00023172"/>
    </source>
</evidence>
<keyword evidence="18" id="KW-0863">Zinc-finger</keyword>
<keyword evidence="4" id="KW-0645">Protease</keyword>
<evidence type="ECO:0000313" key="23">
    <source>
        <dbReference type="Proteomes" id="UP001556367"/>
    </source>
</evidence>
<keyword evidence="11" id="KW-0067">ATP-binding</keyword>
<dbReference type="InterPro" id="IPR012337">
    <property type="entry name" value="RNaseH-like_sf"/>
</dbReference>
<dbReference type="SUPFAM" id="SSF57756">
    <property type="entry name" value="Retrovirus zinc finger-like domains"/>
    <property type="match status" value="1"/>
</dbReference>
<feature type="coiled-coil region" evidence="19">
    <location>
        <begin position="73"/>
        <end position="100"/>
    </location>
</feature>
<keyword evidence="10" id="KW-0378">Hydrolase</keyword>
<keyword evidence="18" id="KW-0862">Zinc</keyword>
<evidence type="ECO:0000256" key="19">
    <source>
        <dbReference type="SAM" id="Coils"/>
    </source>
</evidence>
<feature type="region of interest" description="Disordered" evidence="20">
    <location>
        <begin position="276"/>
        <end position="308"/>
    </location>
</feature>
<dbReference type="PROSITE" id="PS50158">
    <property type="entry name" value="ZF_CCHC"/>
    <property type="match status" value="1"/>
</dbReference>
<evidence type="ECO:0000256" key="7">
    <source>
        <dbReference type="ARBA" id="ARBA00022723"/>
    </source>
</evidence>
<feature type="compositionally biased region" description="Gly residues" evidence="20">
    <location>
        <begin position="245"/>
        <end position="254"/>
    </location>
</feature>
<comment type="caution">
    <text evidence="22">The sequence shown here is derived from an EMBL/GenBank/DDBJ whole genome shotgun (WGS) entry which is preliminary data.</text>
</comment>
<feature type="compositionally biased region" description="Basic and acidic residues" evidence="20">
    <location>
        <begin position="297"/>
        <end position="308"/>
    </location>
</feature>
<gene>
    <name evidence="22" type="ORF">HGRIS_014936</name>
</gene>
<dbReference type="InterPro" id="IPR025724">
    <property type="entry name" value="GAG-pre-integrase_dom"/>
</dbReference>
<feature type="domain" description="CCHC-type" evidence="21">
    <location>
        <begin position="266"/>
        <end position="280"/>
    </location>
</feature>
<evidence type="ECO:0000256" key="13">
    <source>
        <dbReference type="ARBA" id="ARBA00022908"/>
    </source>
</evidence>
<name>A0ABR3JB54_9AGAR</name>
<dbReference type="PANTHER" id="PTHR42648">
    <property type="entry name" value="TRANSPOSASE, PUTATIVE-RELATED"/>
    <property type="match status" value="1"/>
</dbReference>
<feature type="region of interest" description="Disordered" evidence="20">
    <location>
        <begin position="226"/>
        <end position="264"/>
    </location>
</feature>
<dbReference type="InterPro" id="IPR001878">
    <property type="entry name" value="Znf_CCHC"/>
</dbReference>
<evidence type="ECO:0000256" key="5">
    <source>
        <dbReference type="ARBA" id="ARBA00022695"/>
    </source>
</evidence>
<evidence type="ECO:0000256" key="10">
    <source>
        <dbReference type="ARBA" id="ARBA00022801"/>
    </source>
</evidence>
<accession>A0ABR3JB54</accession>
<keyword evidence="12" id="KW-0460">Magnesium</keyword>
<evidence type="ECO:0000256" key="20">
    <source>
        <dbReference type="SAM" id="MobiDB-lite"/>
    </source>
</evidence>
<evidence type="ECO:0000256" key="16">
    <source>
        <dbReference type="ARBA" id="ARBA00023113"/>
    </source>
</evidence>
<evidence type="ECO:0000256" key="12">
    <source>
        <dbReference type="ARBA" id="ARBA00022842"/>
    </source>
</evidence>
<keyword evidence="6" id="KW-0540">Nuclease</keyword>
<keyword evidence="19" id="KW-0175">Coiled coil</keyword>
<evidence type="ECO:0000256" key="1">
    <source>
        <dbReference type="ARBA" id="ARBA00002180"/>
    </source>
</evidence>
<evidence type="ECO:0000256" key="4">
    <source>
        <dbReference type="ARBA" id="ARBA00022670"/>
    </source>
</evidence>
<keyword evidence="15" id="KW-0239">DNA-directed DNA polymerase</keyword>
<keyword evidence="2" id="KW-1188">Viral release from host cell</keyword>
<evidence type="ECO:0000256" key="2">
    <source>
        <dbReference type="ARBA" id="ARBA00022612"/>
    </source>
</evidence>
<evidence type="ECO:0000313" key="22">
    <source>
        <dbReference type="EMBL" id="KAL0952924.1"/>
    </source>
</evidence>
<keyword evidence="13" id="KW-0229">DNA integration</keyword>
<feature type="compositionally biased region" description="Basic and acidic residues" evidence="20">
    <location>
        <begin position="226"/>
        <end position="239"/>
    </location>
</feature>
<keyword evidence="16" id="KW-0917">Virion maturation</keyword>
<dbReference type="EMBL" id="JASNQZ010000010">
    <property type="protein sequence ID" value="KAL0952924.1"/>
    <property type="molecule type" value="Genomic_DNA"/>
</dbReference>
<dbReference type="Gene3D" id="3.30.420.10">
    <property type="entry name" value="Ribonuclease H-like superfamily/Ribonuclease H"/>
    <property type="match status" value="1"/>
</dbReference>
<dbReference type="Proteomes" id="UP001556367">
    <property type="component" value="Unassembled WGS sequence"/>
</dbReference>
<keyword evidence="15" id="KW-0808">Transferase</keyword>
<keyword evidence="7" id="KW-0479">Metal-binding</keyword>
<protein>
    <recommendedName>
        <fullName evidence="21">CCHC-type domain-containing protein</fullName>
    </recommendedName>
</protein>
<dbReference type="Pfam" id="PF22936">
    <property type="entry name" value="Pol_BBD"/>
    <property type="match status" value="1"/>
</dbReference>
<keyword evidence="5" id="KW-0548">Nucleotidyltransferase</keyword>
<keyword evidence="9" id="KW-0255">Endonuclease</keyword>
<evidence type="ECO:0000256" key="3">
    <source>
        <dbReference type="ARBA" id="ARBA00022664"/>
    </source>
</evidence>